<dbReference type="EMBL" id="JACHOA010000004">
    <property type="protein sequence ID" value="MBB4614278.1"/>
    <property type="molecule type" value="Genomic_DNA"/>
</dbReference>
<sequence>MAGKQSALRSVDDGIPTYEGPIFDGDTHIQEKDYSFFERYLPEKFHKDWLPQRKHGPDGRFGLFIGETRIENADLQEDGLIPPPGKLKEWLRAISTGEAVAASHVTTPDMYELGPRLAKLDEFEVDGSIMFVGEFVSAFGQILLKAEEMGAEGANALFHAWNEYLVKEWGLNAQDRIYTTAVLSLHDLDWAVAEAKWLIENGLRVVVMPMGPVSGKSPADPCFDPLWNVLNDAGVAITFHVSEANFMHPVIREWGELPLQSRKSGQTAWQWMFAYSEIPVMMTMANFVYWNFFERFPNLKMASVENGAEWLPRFLYKMDKMRGMARSGFWPMGQLKERPSTIFKRHCFVVAYPEDDIKGIVDQLGGDAGCILMGSDYPHAEGVARPRDFIAEGCKGLTNEQTEQIMFSNGRRFLPKGRRGITG</sequence>
<dbReference type="Proteomes" id="UP000538566">
    <property type="component" value="Unassembled WGS sequence"/>
</dbReference>
<dbReference type="Gene3D" id="3.20.20.140">
    <property type="entry name" value="Metal-dependent hydrolases"/>
    <property type="match status" value="1"/>
</dbReference>
<dbReference type="InterPro" id="IPR032465">
    <property type="entry name" value="ACMSD"/>
</dbReference>
<dbReference type="InterPro" id="IPR006680">
    <property type="entry name" value="Amidohydro-rel"/>
</dbReference>
<dbReference type="PANTHER" id="PTHR21240">
    <property type="entry name" value="2-AMINO-3-CARBOXYLMUCONATE-6-SEMIALDEHYDE DECARBOXYLASE"/>
    <property type="match status" value="1"/>
</dbReference>
<evidence type="ECO:0000313" key="4">
    <source>
        <dbReference type="Proteomes" id="UP000538566"/>
    </source>
</evidence>
<dbReference type="PANTHER" id="PTHR21240:SF28">
    <property type="entry name" value="ISO-OROTATE DECARBOXYLASE (EUROFUNG)"/>
    <property type="match status" value="1"/>
</dbReference>
<protein>
    <submittedName>
        <fullName evidence="3">Putative TIM-barrel fold metal-dependent hydrolase</fullName>
    </submittedName>
</protein>
<dbReference type="GO" id="GO:0016787">
    <property type="term" value="F:hydrolase activity"/>
    <property type="evidence" value="ECO:0007669"/>
    <property type="project" value="UniProtKB-KW"/>
</dbReference>
<dbReference type="GO" id="GO:0019748">
    <property type="term" value="P:secondary metabolic process"/>
    <property type="evidence" value="ECO:0007669"/>
    <property type="project" value="TreeGrafter"/>
</dbReference>
<keyword evidence="1" id="KW-0456">Lyase</keyword>
<evidence type="ECO:0000313" key="3">
    <source>
        <dbReference type="EMBL" id="MBB4614278.1"/>
    </source>
</evidence>
<dbReference type="RefSeq" id="WP_220094529.1">
    <property type="nucleotide sequence ID" value="NZ_JACHOA010000004.1"/>
</dbReference>
<name>A0A7W7AC27_9SPHN</name>
<dbReference type="AlphaFoldDB" id="A0A7W7AC27"/>
<evidence type="ECO:0000259" key="2">
    <source>
        <dbReference type="Pfam" id="PF04909"/>
    </source>
</evidence>
<dbReference type="InterPro" id="IPR032466">
    <property type="entry name" value="Metal_Hydrolase"/>
</dbReference>
<reference evidence="3 4" key="1">
    <citation type="submission" date="2020-08" db="EMBL/GenBank/DDBJ databases">
        <title>Genomic Encyclopedia of Type Strains, Phase IV (KMG-IV): sequencing the most valuable type-strain genomes for metagenomic binning, comparative biology and taxonomic classification.</title>
        <authorList>
            <person name="Goeker M."/>
        </authorList>
    </citation>
    <scope>NUCLEOTIDE SEQUENCE [LARGE SCALE GENOMIC DNA]</scope>
    <source>
        <strain evidence="3 4">DSM 17507</strain>
    </source>
</reference>
<proteinExistence type="predicted"/>
<dbReference type="GO" id="GO:0005737">
    <property type="term" value="C:cytoplasm"/>
    <property type="evidence" value="ECO:0007669"/>
    <property type="project" value="TreeGrafter"/>
</dbReference>
<evidence type="ECO:0000256" key="1">
    <source>
        <dbReference type="ARBA" id="ARBA00023239"/>
    </source>
</evidence>
<dbReference type="Pfam" id="PF04909">
    <property type="entry name" value="Amidohydro_2"/>
    <property type="match status" value="1"/>
</dbReference>
<organism evidence="3 4">
    <name type="scientific">Novosphingobium taihuense</name>
    <dbReference type="NCBI Taxonomy" id="260085"/>
    <lineage>
        <taxon>Bacteria</taxon>
        <taxon>Pseudomonadati</taxon>
        <taxon>Pseudomonadota</taxon>
        <taxon>Alphaproteobacteria</taxon>
        <taxon>Sphingomonadales</taxon>
        <taxon>Sphingomonadaceae</taxon>
        <taxon>Novosphingobium</taxon>
    </lineage>
</organism>
<comment type="caution">
    <text evidence="3">The sequence shown here is derived from an EMBL/GenBank/DDBJ whole genome shotgun (WGS) entry which is preliminary data.</text>
</comment>
<feature type="domain" description="Amidohydrolase-related" evidence="2">
    <location>
        <begin position="154"/>
        <end position="415"/>
    </location>
</feature>
<accession>A0A7W7AC27</accession>
<keyword evidence="4" id="KW-1185">Reference proteome</keyword>
<dbReference type="SUPFAM" id="SSF51556">
    <property type="entry name" value="Metallo-dependent hydrolases"/>
    <property type="match status" value="1"/>
</dbReference>
<keyword evidence="3" id="KW-0378">Hydrolase</keyword>
<gene>
    <name evidence="3" type="ORF">GGR37_002564</name>
</gene>
<dbReference type="GO" id="GO:0016831">
    <property type="term" value="F:carboxy-lyase activity"/>
    <property type="evidence" value="ECO:0007669"/>
    <property type="project" value="InterPro"/>
</dbReference>